<dbReference type="SUPFAM" id="SSF46955">
    <property type="entry name" value="Putative DNA-binding domain"/>
    <property type="match status" value="1"/>
</dbReference>
<evidence type="ECO:0000313" key="2">
    <source>
        <dbReference type="Proteomes" id="UP001527181"/>
    </source>
</evidence>
<reference evidence="1 2" key="1">
    <citation type="submission" date="2022-05" db="EMBL/GenBank/DDBJ databases">
        <title>Genome Sequencing of Bee-Associated Microbes.</title>
        <authorList>
            <person name="Dunlap C."/>
        </authorList>
    </citation>
    <scope>NUCLEOTIDE SEQUENCE [LARGE SCALE GENOMIC DNA]</scope>
    <source>
        <strain evidence="1 2">NRRL B-04010</strain>
    </source>
</reference>
<dbReference type="RefSeq" id="WP_268600186.1">
    <property type="nucleotide sequence ID" value="NZ_JAMDNP010000050.1"/>
</dbReference>
<accession>A0ABT4H2J5</accession>
<name>A0ABT4H2J5_PAEAL</name>
<comment type="caution">
    <text evidence="1">The sequence shown here is derived from an EMBL/GenBank/DDBJ whole genome shotgun (WGS) entry which is preliminary data.</text>
</comment>
<protein>
    <recommendedName>
        <fullName evidence="3">MerR family transcriptional regulator</fullName>
    </recommendedName>
</protein>
<sequence length="214" mass="25229">MNVAPFWKIKEFSSLVGKHFTTVNTWFKALEEERIHYIQRTEADNEKIYDETDLNIAQYIVQKRDEGWSINGIHDALKGGAVTIREFPPDYHSENTDLTAASVEYIKDMLMKELKQALNDEMAIQIKHIQEDSKAMLLEQRQKELTADITKRRIEAKLRIEALKEWEKRPLTERFVKTGLFSKAENLAKRDIFIEEYILNHHAEATKKEYENEQ</sequence>
<dbReference type="EMBL" id="JAMDNP010000050">
    <property type="protein sequence ID" value="MCY9763201.1"/>
    <property type="molecule type" value="Genomic_DNA"/>
</dbReference>
<organism evidence="1 2">
    <name type="scientific">Paenibacillus alvei</name>
    <name type="common">Bacillus alvei</name>
    <dbReference type="NCBI Taxonomy" id="44250"/>
    <lineage>
        <taxon>Bacteria</taxon>
        <taxon>Bacillati</taxon>
        <taxon>Bacillota</taxon>
        <taxon>Bacilli</taxon>
        <taxon>Bacillales</taxon>
        <taxon>Paenibacillaceae</taxon>
        <taxon>Paenibacillus</taxon>
    </lineage>
</organism>
<keyword evidence="2" id="KW-1185">Reference proteome</keyword>
<dbReference type="InterPro" id="IPR009061">
    <property type="entry name" value="DNA-bd_dom_put_sf"/>
</dbReference>
<gene>
    <name evidence="1" type="ORF">M5X12_21955</name>
</gene>
<evidence type="ECO:0000313" key="1">
    <source>
        <dbReference type="EMBL" id="MCY9763201.1"/>
    </source>
</evidence>
<evidence type="ECO:0008006" key="3">
    <source>
        <dbReference type="Google" id="ProtNLM"/>
    </source>
</evidence>
<proteinExistence type="predicted"/>
<dbReference type="Proteomes" id="UP001527181">
    <property type="component" value="Unassembled WGS sequence"/>
</dbReference>